<evidence type="ECO:0000256" key="2">
    <source>
        <dbReference type="ARBA" id="ARBA00006840"/>
    </source>
</evidence>
<protein>
    <recommendedName>
        <fullName evidence="9">Tetraspanin-3</fullName>
    </recommendedName>
</protein>
<evidence type="ECO:0000313" key="8">
    <source>
        <dbReference type="Proteomes" id="UP001189624"/>
    </source>
</evidence>
<feature type="transmembrane region" description="Helical" evidence="6">
    <location>
        <begin position="43"/>
        <end position="63"/>
    </location>
</feature>
<keyword evidence="5 6" id="KW-0472">Membrane</keyword>
<evidence type="ECO:0000256" key="4">
    <source>
        <dbReference type="ARBA" id="ARBA00022989"/>
    </source>
</evidence>
<accession>A0AA86VQ84</accession>
<dbReference type="Gramene" id="rna-AYBTSS11_LOCUS16434">
    <property type="protein sequence ID" value="CAJ1956014.1"/>
    <property type="gene ID" value="gene-AYBTSS11_LOCUS16434"/>
</dbReference>
<dbReference type="InterPro" id="IPR044991">
    <property type="entry name" value="TET_plant"/>
</dbReference>
<evidence type="ECO:0000313" key="7">
    <source>
        <dbReference type="EMBL" id="CAJ1956014.1"/>
    </source>
</evidence>
<name>A0AA86VQ84_9FABA</name>
<dbReference type="Proteomes" id="UP001189624">
    <property type="component" value="Chromosome 5"/>
</dbReference>
<dbReference type="GO" id="GO:0016020">
    <property type="term" value="C:membrane"/>
    <property type="evidence" value="ECO:0007669"/>
    <property type="project" value="UniProtKB-SubCell"/>
</dbReference>
<dbReference type="PANTHER" id="PTHR32191">
    <property type="entry name" value="TETRASPANIN-8-RELATED"/>
    <property type="match status" value="1"/>
</dbReference>
<keyword evidence="8" id="KW-1185">Reference proteome</keyword>
<comment type="subcellular location">
    <subcellularLocation>
        <location evidence="1">Membrane</location>
        <topology evidence="1">Multi-pass membrane protein</topology>
    </subcellularLocation>
</comment>
<dbReference type="Pfam" id="PF00335">
    <property type="entry name" value="Tetraspanin"/>
    <property type="match status" value="1"/>
</dbReference>
<dbReference type="AlphaFoldDB" id="A0AA86VQ84"/>
<evidence type="ECO:0000256" key="5">
    <source>
        <dbReference type="ARBA" id="ARBA00023136"/>
    </source>
</evidence>
<reference evidence="7" key="1">
    <citation type="submission" date="2023-10" db="EMBL/GenBank/DDBJ databases">
        <authorList>
            <person name="Domelevo Entfellner J.-B."/>
        </authorList>
    </citation>
    <scope>NUCLEOTIDE SEQUENCE</scope>
</reference>
<dbReference type="GO" id="GO:0009734">
    <property type="term" value="P:auxin-activated signaling pathway"/>
    <property type="evidence" value="ECO:0007669"/>
    <property type="project" value="InterPro"/>
</dbReference>
<feature type="transmembrane region" description="Helical" evidence="6">
    <location>
        <begin position="240"/>
        <end position="260"/>
    </location>
</feature>
<keyword evidence="4 6" id="KW-1133">Transmembrane helix</keyword>
<evidence type="ECO:0000256" key="6">
    <source>
        <dbReference type="SAM" id="Phobius"/>
    </source>
</evidence>
<dbReference type="EMBL" id="OY731402">
    <property type="protein sequence ID" value="CAJ1956014.1"/>
    <property type="molecule type" value="Genomic_DNA"/>
</dbReference>
<proteinExistence type="inferred from homology"/>
<sequence>MMLRGSNNLICLLNFFILVLSVPILGGGIWLSTRSNGTECLKFLQLPLIIVAVSIMVTSLAGLTGACYRNNLLMTLYLVALIFIMMVFLGFIIFAYAVTSKGSGKVTQNRAYLEYYLQDYQGWLKERVASDKYWTKLSSCVRDSKVCEKLGRNINGVPETADIFYFRNLSPIQSGCCKPPTECGYSYENETMWSPGSAVVGSNQDCGRWSNDQTLLCYECDSCKAALLATFKIRWRKVSLINIALFILLLVLYIVAYAAYRNNRRINNCEPCGQTKITKARPT</sequence>
<comment type="similarity">
    <text evidence="2">Belongs to the tetraspanin (TM4SF) family.</text>
</comment>
<evidence type="ECO:0000256" key="3">
    <source>
        <dbReference type="ARBA" id="ARBA00022692"/>
    </source>
</evidence>
<dbReference type="PRINTS" id="PR00259">
    <property type="entry name" value="TMFOUR"/>
</dbReference>
<organism evidence="7 8">
    <name type="scientific">Sphenostylis stenocarpa</name>
    <dbReference type="NCBI Taxonomy" id="92480"/>
    <lineage>
        <taxon>Eukaryota</taxon>
        <taxon>Viridiplantae</taxon>
        <taxon>Streptophyta</taxon>
        <taxon>Embryophyta</taxon>
        <taxon>Tracheophyta</taxon>
        <taxon>Spermatophyta</taxon>
        <taxon>Magnoliopsida</taxon>
        <taxon>eudicotyledons</taxon>
        <taxon>Gunneridae</taxon>
        <taxon>Pentapetalae</taxon>
        <taxon>rosids</taxon>
        <taxon>fabids</taxon>
        <taxon>Fabales</taxon>
        <taxon>Fabaceae</taxon>
        <taxon>Papilionoideae</taxon>
        <taxon>50 kb inversion clade</taxon>
        <taxon>NPAAA clade</taxon>
        <taxon>indigoferoid/millettioid clade</taxon>
        <taxon>Phaseoleae</taxon>
        <taxon>Sphenostylis</taxon>
    </lineage>
</organism>
<evidence type="ECO:0000256" key="1">
    <source>
        <dbReference type="ARBA" id="ARBA00004141"/>
    </source>
</evidence>
<dbReference type="InterPro" id="IPR018499">
    <property type="entry name" value="Tetraspanin/Peripherin"/>
</dbReference>
<evidence type="ECO:0008006" key="9">
    <source>
        <dbReference type="Google" id="ProtNLM"/>
    </source>
</evidence>
<gene>
    <name evidence="7" type="ORF">AYBTSS11_LOCUS16434</name>
</gene>
<feature type="transmembrane region" description="Helical" evidence="6">
    <location>
        <begin position="12"/>
        <end position="31"/>
    </location>
</feature>
<feature type="transmembrane region" description="Helical" evidence="6">
    <location>
        <begin position="75"/>
        <end position="98"/>
    </location>
</feature>
<keyword evidence="3 6" id="KW-0812">Transmembrane</keyword>